<dbReference type="SUPFAM" id="SSF103473">
    <property type="entry name" value="MFS general substrate transporter"/>
    <property type="match status" value="1"/>
</dbReference>
<evidence type="ECO:0000313" key="6">
    <source>
        <dbReference type="EMBL" id="JAP70809.1"/>
    </source>
</evidence>
<feature type="transmembrane region" description="Helical" evidence="5">
    <location>
        <begin position="387"/>
        <end position="407"/>
    </location>
</feature>
<evidence type="ECO:0000256" key="5">
    <source>
        <dbReference type="SAM" id="Phobius"/>
    </source>
</evidence>
<feature type="transmembrane region" description="Helical" evidence="5">
    <location>
        <begin position="350"/>
        <end position="375"/>
    </location>
</feature>
<proteinExistence type="evidence at transcript level"/>
<accession>A0A131XUT8</accession>
<sequence length="466" mass="50319">MLSKRGLLWLKLGRTLNLDLGCFGMGLVMSLTGVALLDLVEIYESDVKTVSHLITTRCVAGLVGSLLGGKLYDTYNTQVMSILTMVTAFASVLMIPISGNLALAHFVVFVGGVGFGAFDTGGNVWIIKLWPQNSSPALQVFHLSFGIGCLVAPLLAEPFLSTIPTDDDELEADNPFTFNESTYFLYPANQTHNSTLPVESSVHYAFAIASGFYLIPMISMIVLYFIDDSDFKPPTKNHLELALDKEETTEDVRFSRVLLGLLAAYVCVYVALECSSGQMITAYAVKCDLHLAKTTASRIAAVYFLCFAGSRVIAAVIAIKVTSYQMLVGSHAILAVTAVVMVMWGNSSEAVLWACAALLGLGQGPIYGAAVAWTVSYINISNGMMSLIIVTAGVGAMAPSLLVGQFLEYNPSVFLYVCFVTVVLCIVVLLAMFLFTRKRPMLIAVKKKCLNEVNGDAVTKDDKFSL</sequence>
<dbReference type="GO" id="GO:0022857">
    <property type="term" value="F:transmembrane transporter activity"/>
    <property type="evidence" value="ECO:0007669"/>
    <property type="project" value="InterPro"/>
</dbReference>
<keyword evidence="3 5" id="KW-0472">Membrane</keyword>
<dbReference type="AlphaFoldDB" id="A0A131XUT8"/>
<feature type="transmembrane region" description="Helical" evidence="5">
    <location>
        <begin position="326"/>
        <end position="344"/>
    </location>
</feature>
<dbReference type="Pfam" id="PF07690">
    <property type="entry name" value="MFS_1"/>
    <property type="match status" value="1"/>
</dbReference>
<feature type="transmembrane region" description="Helical" evidence="5">
    <location>
        <begin position="299"/>
        <end position="319"/>
    </location>
</feature>
<name>A0A131XUT8_IXORI</name>
<dbReference type="EMBL" id="GEFM01004987">
    <property type="protein sequence ID" value="JAP70809.1"/>
    <property type="molecule type" value="mRNA"/>
</dbReference>
<organism evidence="6">
    <name type="scientific">Ixodes ricinus</name>
    <name type="common">Common tick</name>
    <name type="synonym">Acarus ricinus</name>
    <dbReference type="NCBI Taxonomy" id="34613"/>
    <lineage>
        <taxon>Eukaryota</taxon>
        <taxon>Metazoa</taxon>
        <taxon>Ecdysozoa</taxon>
        <taxon>Arthropoda</taxon>
        <taxon>Chelicerata</taxon>
        <taxon>Arachnida</taxon>
        <taxon>Acari</taxon>
        <taxon>Parasitiformes</taxon>
        <taxon>Ixodida</taxon>
        <taxon>Ixodoidea</taxon>
        <taxon>Ixodidae</taxon>
        <taxon>Ixodinae</taxon>
        <taxon>Ixodes</taxon>
    </lineage>
</organism>
<feature type="transmembrane region" description="Helical" evidence="5">
    <location>
        <begin position="103"/>
        <end position="126"/>
    </location>
</feature>
<evidence type="ECO:0000256" key="4">
    <source>
        <dbReference type="ARBA" id="ARBA00040840"/>
    </source>
</evidence>
<evidence type="ECO:0000256" key="3">
    <source>
        <dbReference type="ARBA" id="ARBA00023136"/>
    </source>
</evidence>
<feature type="transmembrane region" description="Helical" evidence="5">
    <location>
        <begin position="49"/>
        <end position="67"/>
    </location>
</feature>
<dbReference type="PANTHER" id="PTHR23121">
    <property type="entry name" value="SODIUM-DEPENDENT GLUCOSE TRANSPORTER 1"/>
    <property type="match status" value="1"/>
</dbReference>
<feature type="transmembrane region" description="Helical" evidence="5">
    <location>
        <begin position="20"/>
        <end position="37"/>
    </location>
</feature>
<feature type="transmembrane region" description="Helical" evidence="5">
    <location>
        <begin position="79"/>
        <end position="97"/>
    </location>
</feature>
<dbReference type="PANTHER" id="PTHR23121:SF10">
    <property type="entry name" value="MAJOR FACILITATOR SUPERFAMILY DOMAIN-CONTAINING PROTEIN 4A"/>
    <property type="match status" value="1"/>
</dbReference>
<dbReference type="InterPro" id="IPR011701">
    <property type="entry name" value="MFS"/>
</dbReference>
<keyword evidence="6" id="KW-0762">Sugar transport</keyword>
<feature type="transmembrane region" description="Helical" evidence="5">
    <location>
        <begin position="138"/>
        <end position="156"/>
    </location>
</feature>
<keyword evidence="6" id="KW-0813">Transport</keyword>
<evidence type="ECO:0000256" key="1">
    <source>
        <dbReference type="ARBA" id="ARBA00022692"/>
    </source>
</evidence>
<keyword evidence="1 5" id="KW-0812">Transmembrane</keyword>
<feature type="transmembrane region" description="Helical" evidence="5">
    <location>
        <begin position="254"/>
        <end position="272"/>
    </location>
</feature>
<evidence type="ECO:0000256" key="2">
    <source>
        <dbReference type="ARBA" id="ARBA00022989"/>
    </source>
</evidence>
<protein>
    <recommendedName>
        <fullName evidence="4">Major facilitator superfamily domain-containing protein 4A</fullName>
    </recommendedName>
</protein>
<dbReference type="Gene3D" id="1.20.1250.20">
    <property type="entry name" value="MFS general substrate transporter like domains"/>
    <property type="match status" value="2"/>
</dbReference>
<dbReference type="InterPro" id="IPR036259">
    <property type="entry name" value="MFS_trans_sf"/>
</dbReference>
<reference evidence="6" key="1">
    <citation type="submission" date="2016-02" db="EMBL/GenBank/DDBJ databases">
        <title>RNAseq analyses of the midgut from blood- or serum-fed Ixodes ricinus ticks.</title>
        <authorList>
            <person name="Perner J."/>
            <person name="Provaznik J."/>
            <person name="Schrenkova J."/>
            <person name="Urbanova V."/>
            <person name="Ribeiro J.M."/>
            <person name="Kopacek P."/>
        </authorList>
    </citation>
    <scope>NUCLEOTIDE SEQUENCE</scope>
    <source>
        <tissue evidence="6">Gut</tissue>
    </source>
</reference>
<keyword evidence="2 5" id="KW-1133">Transmembrane helix</keyword>
<feature type="transmembrane region" description="Helical" evidence="5">
    <location>
        <begin position="204"/>
        <end position="226"/>
    </location>
</feature>
<feature type="transmembrane region" description="Helical" evidence="5">
    <location>
        <begin position="413"/>
        <end position="436"/>
    </location>
</feature>